<dbReference type="EMBL" id="CAJEWN010001128">
    <property type="protein sequence ID" value="CAD2194591.1"/>
    <property type="molecule type" value="Genomic_DNA"/>
</dbReference>
<evidence type="ECO:0000313" key="3">
    <source>
        <dbReference type="EMBL" id="CAD2194591.1"/>
    </source>
</evidence>
<feature type="compositionally biased region" description="Basic and acidic residues" evidence="1">
    <location>
        <begin position="109"/>
        <end position="124"/>
    </location>
</feature>
<gene>
    <name evidence="2" type="ORF">MENT_LOCUS13325</name>
    <name evidence="3" type="ORF">MENT_LOCUS47616</name>
</gene>
<protein>
    <submittedName>
        <fullName evidence="3">Uncharacterized protein</fullName>
    </submittedName>
</protein>
<evidence type="ECO:0000313" key="2">
    <source>
        <dbReference type="EMBL" id="CAD2158726.1"/>
    </source>
</evidence>
<reference evidence="3 4" key="1">
    <citation type="submission" date="2020-08" db="EMBL/GenBank/DDBJ databases">
        <authorList>
            <person name="Koutsovoulos G."/>
            <person name="Danchin GJ E."/>
        </authorList>
    </citation>
    <scope>NUCLEOTIDE SEQUENCE [LARGE SCALE GENOMIC DNA]</scope>
</reference>
<feature type="compositionally biased region" description="Acidic residues" evidence="1">
    <location>
        <begin position="90"/>
        <end position="108"/>
    </location>
</feature>
<dbReference type="Proteomes" id="UP000580250">
    <property type="component" value="Unassembled WGS sequence"/>
</dbReference>
<evidence type="ECO:0000256" key="1">
    <source>
        <dbReference type="SAM" id="MobiDB-lite"/>
    </source>
</evidence>
<organism evidence="3 4">
    <name type="scientific">Meloidogyne enterolobii</name>
    <name type="common">Root-knot nematode worm</name>
    <name type="synonym">Meloidogyne mayaguensis</name>
    <dbReference type="NCBI Taxonomy" id="390850"/>
    <lineage>
        <taxon>Eukaryota</taxon>
        <taxon>Metazoa</taxon>
        <taxon>Ecdysozoa</taxon>
        <taxon>Nematoda</taxon>
        <taxon>Chromadorea</taxon>
        <taxon>Rhabditida</taxon>
        <taxon>Tylenchina</taxon>
        <taxon>Tylenchomorpha</taxon>
        <taxon>Tylenchoidea</taxon>
        <taxon>Meloidogynidae</taxon>
        <taxon>Meloidogyninae</taxon>
        <taxon>Meloidogyne</taxon>
    </lineage>
</organism>
<comment type="caution">
    <text evidence="3">The sequence shown here is derived from an EMBL/GenBank/DDBJ whole genome shotgun (WGS) entry which is preliminary data.</text>
</comment>
<evidence type="ECO:0000313" key="4">
    <source>
        <dbReference type="Proteomes" id="UP000580250"/>
    </source>
</evidence>
<feature type="region of interest" description="Disordered" evidence="1">
    <location>
        <begin position="90"/>
        <end position="124"/>
    </location>
</feature>
<accession>A0A6V7X5H0</accession>
<dbReference type="EMBL" id="CAJEWN010000071">
    <property type="protein sequence ID" value="CAD2158726.1"/>
    <property type="molecule type" value="Genomic_DNA"/>
</dbReference>
<name>A0A6V7X5H0_MELEN</name>
<dbReference type="AlphaFoldDB" id="A0A6V7X5H0"/>
<sequence>MRFMHVNPNKSLGGICYPDGIGLMVKSSDLSFLLVTTADGTKLNAFKLEDLVRDVPYLRAQDMHKFKEKEKEEKKQRLTKVAKFFKDMLDDENAEGEQDSDEETEDNEKEFISIDDEQKLDETV</sequence>
<proteinExistence type="predicted"/>